<evidence type="ECO:0000256" key="5">
    <source>
        <dbReference type="ARBA" id="ARBA00023040"/>
    </source>
</evidence>
<evidence type="ECO:0000313" key="13">
    <source>
        <dbReference type="RefSeq" id="XP_026548118.1"/>
    </source>
</evidence>
<keyword evidence="6 10" id="KW-0472">Membrane</keyword>
<keyword evidence="7" id="KW-0675">Receptor</keyword>
<feature type="transmembrane region" description="Helical" evidence="10">
    <location>
        <begin position="95"/>
        <end position="120"/>
    </location>
</feature>
<evidence type="ECO:0000256" key="10">
    <source>
        <dbReference type="SAM" id="Phobius"/>
    </source>
</evidence>
<keyword evidence="2" id="KW-1003">Cell membrane</keyword>
<evidence type="ECO:0000256" key="9">
    <source>
        <dbReference type="ARBA" id="ARBA00061394"/>
    </source>
</evidence>
<keyword evidence="8" id="KW-0807">Transducer</keyword>
<proteinExistence type="inferred from homology"/>
<dbReference type="SUPFAM" id="SSF81321">
    <property type="entry name" value="Family A G protein-coupled receptor-like"/>
    <property type="match status" value="1"/>
</dbReference>
<dbReference type="KEGG" id="nss:113429820"/>
<evidence type="ECO:0000256" key="4">
    <source>
        <dbReference type="ARBA" id="ARBA00022989"/>
    </source>
</evidence>
<dbReference type="GeneID" id="113429820"/>
<keyword evidence="3 10" id="KW-0812">Transmembrane</keyword>
<dbReference type="FunFam" id="1.20.1070.10:FF:000193">
    <property type="entry name" value="Mas-related G-protein coupled receptor member E"/>
    <property type="match status" value="1"/>
</dbReference>
<accession>A0A6J1W5K3</accession>
<dbReference type="Proteomes" id="UP000504612">
    <property type="component" value="Unplaced"/>
</dbReference>
<evidence type="ECO:0000256" key="6">
    <source>
        <dbReference type="ARBA" id="ARBA00023136"/>
    </source>
</evidence>
<dbReference type="RefSeq" id="XP_026548118.1">
    <property type="nucleotide sequence ID" value="XM_026692333.1"/>
</dbReference>
<feature type="transmembrane region" description="Helical" evidence="10">
    <location>
        <begin position="29"/>
        <end position="52"/>
    </location>
</feature>
<dbReference type="InterPro" id="IPR026234">
    <property type="entry name" value="MRGPCRFAMILY"/>
</dbReference>
<evidence type="ECO:0000259" key="11">
    <source>
        <dbReference type="PROSITE" id="PS50262"/>
    </source>
</evidence>
<sequence length="310" mass="36108">MNATAEDLDYNTTDVVNIYRRMPNYSGSIFISVIFIICCSGVPLNGIVIWLLGFQIKRNPFTVLILNLAIADFGFLVFLAIFCIYHFIYFMSDKIFFLIISCCLCIMYINSLFLLTAISIDRCVAVLFPIWHHCYRPKHLSPAVCAFLWICSFLLGGILNVIQYLFYYYYFSDLYLVFTSMLCFPLITISTLILFIKICLKPKQVKRGRLLVMILITFLCFLILTLPVHIYVFRSKFDWTSWKRFPRLGMYLNLGIALNSSINPVIYFLVGRKKRARSRESIKVIFQRVFREDEAPESTEESANRITTPL</sequence>
<evidence type="ECO:0000256" key="1">
    <source>
        <dbReference type="ARBA" id="ARBA00004651"/>
    </source>
</evidence>
<protein>
    <submittedName>
        <fullName evidence="13">Mas-related G-protein coupled receptor member H-like</fullName>
    </submittedName>
</protein>
<comment type="similarity">
    <text evidence="9">Belongs to the G-protein coupled receptor 1 family. Mas subfamily.</text>
</comment>
<dbReference type="PANTHER" id="PTHR11334">
    <property type="entry name" value="MAS-RELATED G-PROTEIN COUPLED RECEPTOR"/>
    <property type="match status" value="1"/>
</dbReference>
<organism evidence="12 13">
    <name type="scientific">Notechis scutatus</name>
    <name type="common">mainland tiger snake</name>
    <dbReference type="NCBI Taxonomy" id="8663"/>
    <lineage>
        <taxon>Eukaryota</taxon>
        <taxon>Metazoa</taxon>
        <taxon>Chordata</taxon>
        <taxon>Craniata</taxon>
        <taxon>Vertebrata</taxon>
        <taxon>Euteleostomi</taxon>
        <taxon>Lepidosauria</taxon>
        <taxon>Squamata</taxon>
        <taxon>Bifurcata</taxon>
        <taxon>Unidentata</taxon>
        <taxon>Episquamata</taxon>
        <taxon>Toxicofera</taxon>
        <taxon>Serpentes</taxon>
        <taxon>Colubroidea</taxon>
        <taxon>Elapidae</taxon>
        <taxon>Hydrophiinae</taxon>
        <taxon>Notechis</taxon>
    </lineage>
</organism>
<feature type="transmembrane region" description="Helical" evidence="10">
    <location>
        <begin position="250"/>
        <end position="270"/>
    </location>
</feature>
<dbReference type="InterPro" id="IPR017452">
    <property type="entry name" value="GPCR_Rhodpsn_7TM"/>
</dbReference>
<feature type="transmembrane region" description="Helical" evidence="10">
    <location>
        <begin position="210"/>
        <end position="230"/>
    </location>
</feature>
<evidence type="ECO:0000256" key="2">
    <source>
        <dbReference type="ARBA" id="ARBA00022475"/>
    </source>
</evidence>
<dbReference type="Gene3D" id="1.20.1070.10">
    <property type="entry name" value="Rhodopsin 7-helix transmembrane proteins"/>
    <property type="match status" value="1"/>
</dbReference>
<dbReference type="Pfam" id="PF00001">
    <property type="entry name" value="7tm_1"/>
    <property type="match status" value="1"/>
</dbReference>
<keyword evidence="12" id="KW-1185">Reference proteome</keyword>
<evidence type="ECO:0000256" key="3">
    <source>
        <dbReference type="ARBA" id="ARBA00022692"/>
    </source>
</evidence>
<dbReference type="PRINTS" id="PR00237">
    <property type="entry name" value="GPCRRHODOPSN"/>
</dbReference>
<dbReference type="PRINTS" id="PR02108">
    <property type="entry name" value="MRGPCRFAMILY"/>
</dbReference>
<evidence type="ECO:0000313" key="12">
    <source>
        <dbReference type="Proteomes" id="UP000504612"/>
    </source>
</evidence>
<dbReference type="PANTHER" id="PTHR11334:SF29">
    <property type="entry name" value="MAS-RELATED G-PROTEIN COUPLED RECEPTOR MEMBER X2"/>
    <property type="match status" value="1"/>
</dbReference>
<reference evidence="13" key="1">
    <citation type="submission" date="2025-08" db="UniProtKB">
        <authorList>
            <consortium name="RefSeq"/>
        </authorList>
    </citation>
    <scope>IDENTIFICATION</scope>
</reference>
<dbReference type="GO" id="GO:0005886">
    <property type="term" value="C:plasma membrane"/>
    <property type="evidence" value="ECO:0007669"/>
    <property type="project" value="UniProtKB-SubCell"/>
</dbReference>
<feature type="transmembrane region" description="Helical" evidence="10">
    <location>
        <begin position="140"/>
        <end position="162"/>
    </location>
</feature>
<keyword evidence="5" id="KW-0297">G-protein coupled receptor</keyword>
<name>A0A6J1W5K3_9SAUR</name>
<evidence type="ECO:0000256" key="8">
    <source>
        <dbReference type="ARBA" id="ARBA00023224"/>
    </source>
</evidence>
<feature type="transmembrane region" description="Helical" evidence="10">
    <location>
        <begin position="64"/>
        <end position="89"/>
    </location>
</feature>
<dbReference type="AlphaFoldDB" id="A0A6J1W5K3"/>
<comment type="subcellular location">
    <subcellularLocation>
        <location evidence="1">Cell membrane</location>
        <topology evidence="1">Multi-pass membrane protein</topology>
    </subcellularLocation>
</comment>
<gene>
    <name evidence="13" type="primary">LOC113429820</name>
</gene>
<feature type="transmembrane region" description="Helical" evidence="10">
    <location>
        <begin position="174"/>
        <end position="198"/>
    </location>
</feature>
<dbReference type="GO" id="GO:0004930">
    <property type="term" value="F:G protein-coupled receptor activity"/>
    <property type="evidence" value="ECO:0007669"/>
    <property type="project" value="UniProtKB-KW"/>
</dbReference>
<dbReference type="PROSITE" id="PS50262">
    <property type="entry name" value="G_PROTEIN_RECEP_F1_2"/>
    <property type="match status" value="1"/>
</dbReference>
<feature type="domain" description="G-protein coupled receptors family 1 profile" evidence="11">
    <location>
        <begin position="44"/>
        <end position="267"/>
    </location>
</feature>
<evidence type="ECO:0000256" key="7">
    <source>
        <dbReference type="ARBA" id="ARBA00023170"/>
    </source>
</evidence>
<keyword evidence="4 10" id="KW-1133">Transmembrane helix</keyword>
<dbReference type="InterPro" id="IPR000276">
    <property type="entry name" value="GPCR_Rhodpsn"/>
</dbReference>